<sequence>MNQYRDYRPVSLTSVPGKIMEQILLETMLRHMEDKEVIGDSQHSFTKGKSCLTNLVAFYDGVTVLVDKGRVTDVICLDLCKAFGTVPHDILVSKLERHGFDGWTTRWCPGSGKDRVNFTRSQDSKLPLSQPSRLCLCFSVLLPILLGEGVSERHVALSCQLGLNHVRWIRNWLDGRTQRIVVNGSMSKWRTVMSDVPQGSVLGPALFNIFVGNMDSGIECTLSEFADDNTKLCGVVDTLEGRDAIQRDLDRLERWARANCMKFNKAKCKVLHMGWGNPKHNYRLGEEWIESSPEEKDLGVLIDEKLNMSRQCALAAQKANRVLGCIKRGVTSRSREVILPLYSALVRPHLEYCIQLWGPQYKKDMELLEYGIHPENVVIYGQSIGTVPSVDLAARYESAAVILHSPLTSGMRIAFPDMKMTYCFDAFLNIDKISKITSPVLIIHGTEDEVIDFSHGLALFEHCQRPVEPLWVEGAGHNDVELYGQYLERLKQFVSQELVNL</sequence>
<dbReference type="SUPFAM" id="SSF53474">
    <property type="entry name" value="alpha/beta-Hydrolases"/>
    <property type="match status" value="1"/>
</dbReference>
<dbReference type="Proteomes" id="UP001623348">
    <property type="component" value="Unassembled WGS sequence"/>
</dbReference>
<dbReference type="InterPro" id="IPR000477">
    <property type="entry name" value="RT_dom"/>
</dbReference>
<keyword evidence="3" id="KW-1185">Reference proteome</keyword>
<evidence type="ECO:0000259" key="1">
    <source>
        <dbReference type="PROSITE" id="PS50878"/>
    </source>
</evidence>
<organism evidence="2 3">
    <name type="scientific">Grus japonensis</name>
    <name type="common">Japanese crane</name>
    <name type="synonym">Red-crowned crane</name>
    <dbReference type="NCBI Taxonomy" id="30415"/>
    <lineage>
        <taxon>Eukaryota</taxon>
        <taxon>Metazoa</taxon>
        <taxon>Chordata</taxon>
        <taxon>Craniata</taxon>
        <taxon>Vertebrata</taxon>
        <taxon>Euteleostomi</taxon>
        <taxon>Archelosauria</taxon>
        <taxon>Archosauria</taxon>
        <taxon>Dinosauria</taxon>
        <taxon>Saurischia</taxon>
        <taxon>Theropoda</taxon>
        <taxon>Coelurosauria</taxon>
        <taxon>Aves</taxon>
        <taxon>Neognathae</taxon>
        <taxon>Neoaves</taxon>
        <taxon>Gruiformes</taxon>
        <taxon>Gruidae</taxon>
        <taxon>Grus</taxon>
    </lineage>
</organism>
<evidence type="ECO:0000313" key="2">
    <source>
        <dbReference type="EMBL" id="GAB0207648.1"/>
    </source>
</evidence>
<gene>
    <name evidence="2" type="ORF">GRJ2_003230500</name>
</gene>
<dbReference type="Gene3D" id="3.40.50.1820">
    <property type="entry name" value="alpha/beta hydrolase"/>
    <property type="match status" value="1"/>
</dbReference>
<feature type="domain" description="Reverse transcriptase" evidence="1">
    <location>
        <begin position="1"/>
        <end position="302"/>
    </location>
</feature>
<dbReference type="CDD" id="cd01650">
    <property type="entry name" value="RT_nLTR_like"/>
    <property type="match status" value="1"/>
</dbReference>
<dbReference type="PANTHER" id="PTHR33332">
    <property type="entry name" value="REVERSE TRANSCRIPTASE DOMAIN-CONTAINING PROTEIN"/>
    <property type="match status" value="1"/>
</dbReference>
<comment type="caution">
    <text evidence="2">The sequence shown here is derived from an EMBL/GenBank/DDBJ whole genome shotgun (WGS) entry which is preliminary data.</text>
</comment>
<dbReference type="Pfam" id="PF00078">
    <property type="entry name" value="RVT_1"/>
    <property type="match status" value="2"/>
</dbReference>
<dbReference type="PRINTS" id="PR01345">
    <property type="entry name" value="CERVTRCPTASE"/>
</dbReference>
<dbReference type="EMBL" id="BAAFJT010000241">
    <property type="protein sequence ID" value="GAB0207648.1"/>
    <property type="molecule type" value="Genomic_DNA"/>
</dbReference>
<reference evidence="2 3" key="1">
    <citation type="submission" date="2024-06" db="EMBL/GenBank/DDBJ databases">
        <title>The draft genome of Grus japonensis, version 3.</title>
        <authorList>
            <person name="Nabeshima K."/>
            <person name="Suzuki S."/>
            <person name="Onuma M."/>
        </authorList>
    </citation>
    <scope>NUCLEOTIDE SEQUENCE [LARGE SCALE GENOMIC DNA]</scope>
    <source>
        <strain evidence="2 3">451A</strain>
    </source>
</reference>
<accession>A0ABC9YC58</accession>
<dbReference type="PROSITE" id="PS50878">
    <property type="entry name" value="RT_POL"/>
    <property type="match status" value="1"/>
</dbReference>
<protein>
    <submittedName>
        <fullName evidence="2">Mitochondrial enolase superfamily member 1</fullName>
    </submittedName>
</protein>
<evidence type="ECO:0000313" key="3">
    <source>
        <dbReference type="Proteomes" id="UP001623348"/>
    </source>
</evidence>
<name>A0ABC9YC58_GRUJA</name>
<dbReference type="AlphaFoldDB" id="A0ABC9YC58"/>
<proteinExistence type="predicted"/>
<dbReference type="InterPro" id="IPR029058">
    <property type="entry name" value="AB_hydrolase_fold"/>
</dbReference>